<dbReference type="RefSeq" id="WP_072950118.1">
    <property type="nucleotide sequence ID" value="NZ_FRCT01000005.1"/>
</dbReference>
<dbReference type="OrthoDB" id="1818318at2"/>
<evidence type="ECO:0000256" key="1">
    <source>
        <dbReference type="SAM" id="MobiDB-lite"/>
    </source>
</evidence>
<feature type="transmembrane region" description="Helical" evidence="2">
    <location>
        <begin position="69"/>
        <end position="89"/>
    </location>
</feature>
<organism evidence="3 4">
    <name type="scientific">Ruminococcus flavefaciens</name>
    <dbReference type="NCBI Taxonomy" id="1265"/>
    <lineage>
        <taxon>Bacteria</taxon>
        <taxon>Bacillati</taxon>
        <taxon>Bacillota</taxon>
        <taxon>Clostridia</taxon>
        <taxon>Eubacteriales</taxon>
        <taxon>Oscillospiraceae</taxon>
        <taxon>Ruminococcus</taxon>
    </lineage>
</organism>
<evidence type="ECO:0000313" key="4">
    <source>
        <dbReference type="Proteomes" id="UP000184394"/>
    </source>
</evidence>
<keyword evidence="2" id="KW-0812">Transmembrane</keyword>
<keyword evidence="2" id="KW-0472">Membrane</keyword>
<evidence type="ECO:0000256" key="2">
    <source>
        <dbReference type="SAM" id="Phobius"/>
    </source>
</evidence>
<feature type="compositionally biased region" description="Low complexity" evidence="1">
    <location>
        <begin position="108"/>
        <end position="119"/>
    </location>
</feature>
<sequence length="433" mass="49353">MKDLKLDILNRADDDIIDSLVPFSSDDKKTKKRILAMSEKKFAELQRGSESEKDEISVRGVEQYRRPVWYKPLCAAAALVIMAGGFGMFKFMGRTSGRQFAEGDPDKAAATTEAETTTAAETTEAITENTTDITGDASVNLNGHTFEELKGIADSLLPHYIEARNLYSEEYIDMRGEQLKVNSSYFKVDMIYYKLNNPNFSSYDELKNYYGQYFIDPERSFYCFNVGNDLSVLENDENIHAMIEYNGELYVHENLTATVPDYAAVEPIAEKPSQVRENSFEWQRVTPHQADDDYLYGDESYVCIMDMEILKDDDGVWKIASCQPSSTEKDSYDFNSDFPMGSIEKEVSERTNTDYDTVYDTVKAYLKSEYNYTGKLSWGFCDELYDGVEIIEENYVNNKNWMICTCSENLNGGGILILFLDENGTIFGKKITH</sequence>
<dbReference type="Proteomes" id="UP000184394">
    <property type="component" value="Unassembled WGS sequence"/>
</dbReference>
<reference evidence="3 4" key="1">
    <citation type="submission" date="2016-11" db="EMBL/GenBank/DDBJ databases">
        <authorList>
            <person name="Jaros S."/>
            <person name="Januszkiewicz K."/>
            <person name="Wedrychowicz H."/>
        </authorList>
    </citation>
    <scope>NUCLEOTIDE SEQUENCE [LARGE SCALE GENOMIC DNA]</scope>
    <source>
        <strain evidence="3 4">Y1</strain>
    </source>
</reference>
<accession>A0A1M7J274</accession>
<dbReference type="EMBL" id="FRCT01000005">
    <property type="protein sequence ID" value="SHM47045.1"/>
    <property type="molecule type" value="Genomic_DNA"/>
</dbReference>
<feature type="region of interest" description="Disordered" evidence="1">
    <location>
        <begin position="100"/>
        <end position="119"/>
    </location>
</feature>
<dbReference type="AlphaFoldDB" id="A0A1M7J274"/>
<protein>
    <submittedName>
        <fullName evidence="3">Uncharacterized protein</fullName>
    </submittedName>
</protein>
<gene>
    <name evidence="3" type="ORF">SAMN04487860_10588</name>
</gene>
<proteinExistence type="predicted"/>
<name>A0A1M7J274_RUMFL</name>
<evidence type="ECO:0000313" key="3">
    <source>
        <dbReference type="EMBL" id="SHM47045.1"/>
    </source>
</evidence>
<keyword evidence="2" id="KW-1133">Transmembrane helix</keyword>